<dbReference type="EMBL" id="JNGW01000051">
    <property type="protein sequence ID" value="KDR52585.1"/>
    <property type="molecule type" value="Genomic_DNA"/>
</dbReference>
<dbReference type="FunFam" id="3.30.565.10:FF:000006">
    <property type="entry name" value="Sensor histidine kinase WalK"/>
    <property type="match status" value="1"/>
</dbReference>
<keyword evidence="16" id="KW-1185">Reference proteome</keyword>
<dbReference type="GO" id="GO:0000155">
    <property type="term" value="F:phosphorelay sensor kinase activity"/>
    <property type="evidence" value="ECO:0007669"/>
    <property type="project" value="InterPro"/>
</dbReference>
<keyword evidence="6" id="KW-0805">Transcription regulation</keyword>
<dbReference type="eggNOG" id="COG0745">
    <property type="taxonomic scope" value="Bacteria"/>
</dbReference>
<dbReference type="SMART" id="SM00388">
    <property type="entry name" value="HisKA"/>
    <property type="match status" value="1"/>
</dbReference>
<keyword evidence="11" id="KW-0812">Transmembrane</keyword>
<feature type="coiled-coil region" evidence="10">
    <location>
        <begin position="527"/>
        <end position="558"/>
    </location>
</feature>
<feature type="modified residue" description="4-aspartylphosphate" evidence="9">
    <location>
        <position position="471"/>
    </location>
</feature>
<evidence type="ECO:0000313" key="15">
    <source>
        <dbReference type="EMBL" id="KDR52585.1"/>
    </source>
</evidence>
<dbReference type="SUPFAM" id="SSF46689">
    <property type="entry name" value="Homeodomain-like"/>
    <property type="match status" value="1"/>
</dbReference>
<dbReference type="PANTHER" id="PTHR43547:SF2">
    <property type="entry name" value="HYBRID SIGNAL TRANSDUCTION HISTIDINE KINASE C"/>
    <property type="match status" value="1"/>
</dbReference>
<evidence type="ECO:0000256" key="10">
    <source>
        <dbReference type="SAM" id="Coils"/>
    </source>
</evidence>
<keyword evidence="4" id="KW-0808">Transferase</keyword>
<dbReference type="GO" id="GO:0043565">
    <property type="term" value="F:sequence-specific DNA binding"/>
    <property type="evidence" value="ECO:0007669"/>
    <property type="project" value="InterPro"/>
</dbReference>
<protein>
    <recommendedName>
        <fullName evidence="2">histidine kinase</fullName>
        <ecNumber evidence="2">2.7.13.3</ecNumber>
    </recommendedName>
</protein>
<dbReference type="InterPro" id="IPR018062">
    <property type="entry name" value="HTH_AraC-typ_CS"/>
</dbReference>
<dbReference type="Proteomes" id="UP000027442">
    <property type="component" value="Unassembled WGS sequence"/>
</dbReference>
<dbReference type="Pfam" id="PF00072">
    <property type="entry name" value="Response_reg"/>
    <property type="match status" value="1"/>
</dbReference>
<feature type="transmembrane region" description="Helical" evidence="11">
    <location>
        <begin position="127"/>
        <end position="149"/>
    </location>
</feature>
<organism evidence="15 16">
    <name type="scientific">Hoylesella loescheii DSM 19665 = JCM 12249 = ATCC 15930</name>
    <dbReference type="NCBI Taxonomy" id="1122985"/>
    <lineage>
        <taxon>Bacteria</taxon>
        <taxon>Pseudomonadati</taxon>
        <taxon>Bacteroidota</taxon>
        <taxon>Bacteroidia</taxon>
        <taxon>Bacteroidales</taxon>
        <taxon>Prevotellaceae</taxon>
        <taxon>Hoylesella</taxon>
    </lineage>
</organism>
<dbReference type="SMART" id="SM00387">
    <property type="entry name" value="HATPase_c"/>
    <property type="match status" value="1"/>
</dbReference>
<feature type="transmembrane region" description="Helical" evidence="11">
    <location>
        <begin position="20"/>
        <end position="40"/>
    </location>
</feature>
<feature type="domain" description="Histidine kinase" evidence="13">
    <location>
        <begin position="173"/>
        <end position="387"/>
    </location>
</feature>
<reference evidence="15 16" key="1">
    <citation type="submission" date="2013-08" db="EMBL/GenBank/DDBJ databases">
        <authorList>
            <person name="Weinstock G."/>
            <person name="Sodergren E."/>
            <person name="Wylie T."/>
            <person name="Fulton L."/>
            <person name="Fulton R."/>
            <person name="Fronick C."/>
            <person name="O'Laughlin M."/>
            <person name="Godfrey J."/>
            <person name="Miner T."/>
            <person name="Herter B."/>
            <person name="Appelbaum E."/>
            <person name="Cordes M."/>
            <person name="Lek S."/>
            <person name="Wollam A."/>
            <person name="Pepin K.H."/>
            <person name="Palsikar V.B."/>
            <person name="Mitreva M."/>
            <person name="Wilson R.K."/>
        </authorList>
    </citation>
    <scope>NUCLEOTIDE SEQUENCE [LARGE SCALE GENOMIC DNA]</scope>
    <source>
        <strain evidence="15 16">ATCC 15930</strain>
    </source>
</reference>
<dbReference type="HOGENOM" id="CLU_000445_28_7_10"/>
<dbReference type="PROSITE" id="PS00041">
    <property type="entry name" value="HTH_ARAC_FAMILY_1"/>
    <property type="match status" value="1"/>
</dbReference>
<feature type="domain" description="HTH araC/xylS-type" evidence="12">
    <location>
        <begin position="571"/>
        <end position="671"/>
    </location>
</feature>
<dbReference type="Pfam" id="PF12833">
    <property type="entry name" value="HTH_18"/>
    <property type="match status" value="1"/>
</dbReference>
<dbReference type="PROSITE" id="PS50109">
    <property type="entry name" value="HIS_KIN"/>
    <property type="match status" value="1"/>
</dbReference>
<dbReference type="Gene3D" id="1.10.287.130">
    <property type="match status" value="1"/>
</dbReference>
<name>A0A069QIG4_HOYLO</name>
<keyword evidence="8" id="KW-0804">Transcription</keyword>
<keyword evidence="5 15" id="KW-0418">Kinase</keyword>
<dbReference type="SMART" id="SM00342">
    <property type="entry name" value="HTH_ARAC"/>
    <property type="match status" value="1"/>
</dbReference>
<dbReference type="PROSITE" id="PS50110">
    <property type="entry name" value="RESPONSE_REGULATORY"/>
    <property type="match status" value="1"/>
</dbReference>
<evidence type="ECO:0000256" key="4">
    <source>
        <dbReference type="ARBA" id="ARBA00022679"/>
    </source>
</evidence>
<dbReference type="GO" id="GO:0003700">
    <property type="term" value="F:DNA-binding transcription factor activity"/>
    <property type="evidence" value="ECO:0007669"/>
    <property type="project" value="InterPro"/>
</dbReference>
<dbReference type="InterPro" id="IPR003594">
    <property type="entry name" value="HATPase_dom"/>
</dbReference>
<keyword evidence="3 9" id="KW-0597">Phosphoprotein</keyword>
<dbReference type="SUPFAM" id="SSF55874">
    <property type="entry name" value="ATPase domain of HSP90 chaperone/DNA topoisomerase II/histidine kinase"/>
    <property type="match status" value="1"/>
</dbReference>
<dbReference type="Gene3D" id="1.10.10.60">
    <property type="entry name" value="Homeodomain-like"/>
    <property type="match status" value="2"/>
</dbReference>
<dbReference type="InterPro" id="IPR011006">
    <property type="entry name" value="CheY-like_superfamily"/>
</dbReference>
<keyword evidence="10" id="KW-0175">Coiled coil</keyword>
<dbReference type="SUPFAM" id="SSF47384">
    <property type="entry name" value="Homodimeric domain of signal transducing histidine kinase"/>
    <property type="match status" value="1"/>
</dbReference>
<accession>A0A069QIG4</accession>
<dbReference type="InterPro" id="IPR009057">
    <property type="entry name" value="Homeodomain-like_sf"/>
</dbReference>
<dbReference type="AlphaFoldDB" id="A0A069QIG4"/>
<evidence type="ECO:0000256" key="3">
    <source>
        <dbReference type="ARBA" id="ARBA00022553"/>
    </source>
</evidence>
<evidence type="ECO:0000313" key="16">
    <source>
        <dbReference type="Proteomes" id="UP000027442"/>
    </source>
</evidence>
<dbReference type="PRINTS" id="PR00344">
    <property type="entry name" value="BCTRLSENSOR"/>
</dbReference>
<dbReference type="PANTHER" id="PTHR43547">
    <property type="entry name" value="TWO-COMPONENT HISTIDINE KINASE"/>
    <property type="match status" value="1"/>
</dbReference>
<keyword evidence="11" id="KW-0472">Membrane</keyword>
<comment type="caution">
    <text evidence="15">The sequence shown here is derived from an EMBL/GenBank/DDBJ whole genome shotgun (WGS) entry which is preliminary data.</text>
</comment>
<dbReference type="InterPro" id="IPR001789">
    <property type="entry name" value="Sig_transdc_resp-reg_receiver"/>
</dbReference>
<dbReference type="InterPro" id="IPR036890">
    <property type="entry name" value="HATPase_C_sf"/>
</dbReference>
<dbReference type="PATRIC" id="fig|1122985.7.peg.1377"/>
<dbReference type="SUPFAM" id="SSF52172">
    <property type="entry name" value="CheY-like"/>
    <property type="match status" value="1"/>
</dbReference>
<dbReference type="CDD" id="cd17574">
    <property type="entry name" value="REC_OmpR"/>
    <property type="match status" value="1"/>
</dbReference>
<dbReference type="InterPro" id="IPR004358">
    <property type="entry name" value="Sig_transdc_His_kin-like_C"/>
</dbReference>
<evidence type="ECO:0000256" key="6">
    <source>
        <dbReference type="ARBA" id="ARBA00023015"/>
    </source>
</evidence>
<evidence type="ECO:0000259" key="14">
    <source>
        <dbReference type="PROSITE" id="PS50110"/>
    </source>
</evidence>
<dbReference type="PROSITE" id="PS01124">
    <property type="entry name" value="HTH_ARAC_FAMILY_2"/>
    <property type="match status" value="1"/>
</dbReference>
<dbReference type="Pfam" id="PF00512">
    <property type="entry name" value="HisKA"/>
    <property type="match status" value="1"/>
</dbReference>
<dbReference type="Pfam" id="PF02518">
    <property type="entry name" value="HATPase_c"/>
    <property type="match status" value="1"/>
</dbReference>
<dbReference type="Gene3D" id="3.30.565.10">
    <property type="entry name" value="Histidine kinase-like ATPase, C-terminal domain"/>
    <property type="match status" value="1"/>
</dbReference>
<evidence type="ECO:0000256" key="5">
    <source>
        <dbReference type="ARBA" id="ARBA00022777"/>
    </source>
</evidence>
<feature type="domain" description="Response regulatory" evidence="14">
    <location>
        <begin position="423"/>
        <end position="538"/>
    </location>
</feature>
<dbReference type="InterPro" id="IPR003661">
    <property type="entry name" value="HisK_dim/P_dom"/>
</dbReference>
<dbReference type="InterPro" id="IPR018060">
    <property type="entry name" value="HTH_AraC"/>
</dbReference>
<dbReference type="eggNOG" id="COG2205">
    <property type="taxonomic scope" value="Bacteria"/>
</dbReference>
<dbReference type="Gene3D" id="3.40.50.2300">
    <property type="match status" value="1"/>
</dbReference>
<dbReference type="InterPro" id="IPR005467">
    <property type="entry name" value="His_kinase_dom"/>
</dbReference>
<evidence type="ECO:0000256" key="1">
    <source>
        <dbReference type="ARBA" id="ARBA00000085"/>
    </source>
</evidence>
<comment type="catalytic activity">
    <reaction evidence="1">
        <text>ATP + protein L-histidine = ADP + protein N-phospho-L-histidine.</text>
        <dbReference type="EC" id="2.7.13.3"/>
    </reaction>
</comment>
<gene>
    <name evidence="15" type="ORF">HMPREF1991_01325</name>
</gene>
<evidence type="ECO:0000256" key="7">
    <source>
        <dbReference type="ARBA" id="ARBA00023125"/>
    </source>
</evidence>
<dbReference type="EC" id="2.7.13.3" evidence="2"/>
<dbReference type="InterPro" id="IPR036097">
    <property type="entry name" value="HisK_dim/P_sf"/>
</dbReference>
<evidence type="ECO:0000259" key="12">
    <source>
        <dbReference type="PROSITE" id="PS01124"/>
    </source>
</evidence>
<evidence type="ECO:0000256" key="8">
    <source>
        <dbReference type="ARBA" id="ARBA00023163"/>
    </source>
</evidence>
<evidence type="ECO:0000256" key="2">
    <source>
        <dbReference type="ARBA" id="ARBA00012438"/>
    </source>
</evidence>
<sequence length="673" mass="75595">MNYRHLPTFHLPQFIALRNIGMTLRLPFALALMMLLLNACTNKLSTGLPNVHPPIQQTASLTSMDKVNTRLSQVIATLIRMERIVKGERRMGQDALVSGLLVSQNNAKHQNELLTLQTPHEQKEKRALTIAGIAVVLLLLVVVAALVYVRRLRKRNQVLLKRMGLLRDNFYTNVTHELRTPLTLILGLSKDLHQDKALPEDARSKAQVIEKQGDSLLTLINQLLDFARVRSAVDSPEWTNADLSAHLGMIVESYRDFASKRNIDLQFVANERMQTDFVPEYINKVVNNLLSNAFKFTPRYGRVSVKVAREGTNAVISVIDTGVGIAPDAVPHLFEPFYKASADASQQGTGIGLALVRQIVDALDGCIMVESVPEKGSTFVVRLPIRNVCKPCNMVATHVNTPFLPQTKERLDDEANHNNDEQRMLIVEDNADLGAYIGSLFSAHYAVYYATNGTEALSKAMELVPDIIITDRMMPGIDGLEVCRKVRQSDVLNHIPIVVVTGKITEQERLEGIKAGADAYINKPFNSEELITMVEKLLDRHQNLRKKYAENSNEATEENDHRTEAERQFLTKVADFTYLLLDNHALDVNALAEKLNMSVRQFHRKLVALTGNTPGVFILNLKMQKAKLLLETKYELTIEDISERCGFEHASSFYHAFKKAFGITPAEYRKKRG</sequence>
<evidence type="ECO:0000256" key="11">
    <source>
        <dbReference type="SAM" id="Phobius"/>
    </source>
</evidence>
<dbReference type="CDD" id="cd00082">
    <property type="entry name" value="HisKA"/>
    <property type="match status" value="1"/>
</dbReference>
<dbReference type="RefSeq" id="WP_044108442.1">
    <property type="nucleotide sequence ID" value="NZ_KB899212.1"/>
</dbReference>
<keyword evidence="7" id="KW-0238">DNA-binding</keyword>
<evidence type="ECO:0000256" key="9">
    <source>
        <dbReference type="PROSITE-ProRule" id="PRU00169"/>
    </source>
</evidence>
<proteinExistence type="predicted"/>
<evidence type="ECO:0000259" key="13">
    <source>
        <dbReference type="PROSITE" id="PS50109"/>
    </source>
</evidence>
<dbReference type="SMART" id="SM00448">
    <property type="entry name" value="REC"/>
    <property type="match status" value="1"/>
</dbReference>
<keyword evidence="11" id="KW-1133">Transmembrane helix</keyword>